<dbReference type="EMBL" id="BLPG01000001">
    <property type="protein sequence ID" value="GFJ91432.1"/>
    <property type="molecule type" value="Genomic_DNA"/>
</dbReference>
<keyword evidence="3" id="KW-1185">Reference proteome</keyword>
<comment type="caution">
    <text evidence="2">The sequence shown here is derived from an EMBL/GenBank/DDBJ whole genome shotgun (WGS) entry which is preliminary data.</text>
</comment>
<dbReference type="Proteomes" id="UP000482960">
    <property type="component" value="Unassembled WGS sequence"/>
</dbReference>
<sequence length="476" mass="50276">MARDGFGQVLRGEWTKLVSVRSTVWCLFLTAALTILLSLLGAQGSSTDAGSNPGPAYDDRFQFMHQPLAGDGTITARVVSQENTGPWARAGIMIKESTEPNTPYAAMMVTPDHGVRFQANFTTDTAGSDKGTPIWLRLTRSGTSITGYESANGNAWEQVGTIDLPALPQTAAVGMFSASPSTDVYIVERAGQTSVTDAFDPSTATFDSVTLTPAGTGQPGAWQSESVGGPLQYMDGTEVRGEAGESGGTFTVTGFGDIRQIPPSEMGDDDIVRNGLGGVYLGMIAAIVLGVLFVTTEFKTGVIRTTFAASPRRGRVLLAKAVVLGVLTFVGGLVATLVTLYAVRPIQRDHGFKAPAYPDPSLTDWPVLRAVLGTAAFLAVIALFGLGVGAILRRAASAIVLVIALAVVPGIATGFLPLEAEKWVQRLTPLAGLAMQQTRERWDNWVNPWAGFGVTCAYAAVALGVAYWLIRKRDTA</sequence>
<feature type="transmembrane region" description="Helical" evidence="1">
    <location>
        <begin position="20"/>
        <end position="42"/>
    </location>
</feature>
<feature type="transmembrane region" description="Helical" evidence="1">
    <location>
        <begin position="367"/>
        <end position="392"/>
    </location>
</feature>
<reference evidence="2 3" key="2">
    <citation type="submission" date="2020-03" db="EMBL/GenBank/DDBJ databases">
        <authorList>
            <person name="Ichikawa N."/>
            <person name="Kimura A."/>
            <person name="Kitahashi Y."/>
            <person name="Uohara A."/>
        </authorList>
    </citation>
    <scope>NUCLEOTIDE SEQUENCE [LARGE SCALE GENOMIC DNA]</scope>
    <source>
        <strain evidence="2 3">NBRC 108638</strain>
    </source>
</reference>
<gene>
    <name evidence="2" type="ORF">Prum_050740</name>
</gene>
<keyword evidence="1" id="KW-0812">Transmembrane</keyword>
<keyword evidence="1" id="KW-1133">Transmembrane helix</keyword>
<feature type="transmembrane region" description="Helical" evidence="1">
    <location>
        <begin position="449"/>
        <end position="470"/>
    </location>
</feature>
<dbReference type="Gene3D" id="2.60.120.200">
    <property type="match status" value="1"/>
</dbReference>
<dbReference type="GO" id="GO:0140359">
    <property type="term" value="F:ABC-type transporter activity"/>
    <property type="evidence" value="ECO:0007669"/>
    <property type="project" value="InterPro"/>
</dbReference>
<reference evidence="2 3" key="1">
    <citation type="submission" date="2020-03" db="EMBL/GenBank/DDBJ databases">
        <title>Whole genome shotgun sequence of Phytohabitans rumicis NBRC 108638.</title>
        <authorList>
            <person name="Komaki H."/>
            <person name="Tamura T."/>
        </authorList>
    </citation>
    <scope>NUCLEOTIDE SEQUENCE [LARGE SCALE GENOMIC DNA]</scope>
    <source>
        <strain evidence="2 3">NBRC 108638</strain>
    </source>
</reference>
<evidence type="ECO:0000256" key="1">
    <source>
        <dbReference type="SAM" id="Phobius"/>
    </source>
</evidence>
<dbReference type="AlphaFoldDB" id="A0A6V8L2B2"/>
<dbReference type="SUPFAM" id="SSF49899">
    <property type="entry name" value="Concanavalin A-like lectins/glucanases"/>
    <property type="match status" value="1"/>
</dbReference>
<dbReference type="InterPro" id="IPR013320">
    <property type="entry name" value="ConA-like_dom_sf"/>
</dbReference>
<evidence type="ECO:0000313" key="3">
    <source>
        <dbReference type="Proteomes" id="UP000482960"/>
    </source>
</evidence>
<organism evidence="2 3">
    <name type="scientific">Phytohabitans rumicis</name>
    <dbReference type="NCBI Taxonomy" id="1076125"/>
    <lineage>
        <taxon>Bacteria</taxon>
        <taxon>Bacillati</taxon>
        <taxon>Actinomycetota</taxon>
        <taxon>Actinomycetes</taxon>
        <taxon>Micromonosporales</taxon>
        <taxon>Micromonosporaceae</taxon>
    </lineage>
</organism>
<feature type="transmembrane region" description="Helical" evidence="1">
    <location>
        <begin position="317"/>
        <end position="343"/>
    </location>
</feature>
<dbReference type="RefSeq" id="WP_173078517.1">
    <property type="nucleotide sequence ID" value="NZ_BAABJB010000004.1"/>
</dbReference>
<proteinExistence type="predicted"/>
<dbReference type="GO" id="GO:0005886">
    <property type="term" value="C:plasma membrane"/>
    <property type="evidence" value="ECO:0007669"/>
    <property type="project" value="UniProtKB-SubCell"/>
</dbReference>
<feature type="transmembrane region" description="Helical" evidence="1">
    <location>
        <begin position="275"/>
        <end position="296"/>
    </location>
</feature>
<protein>
    <recommendedName>
        <fullName evidence="4">ABC transporter</fullName>
    </recommendedName>
</protein>
<evidence type="ECO:0008006" key="4">
    <source>
        <dbReference type="Google" id="ProtNLM"/>
    </source>
</evidence>
<keyword evidence="1" id="KW-0472">Membrane</keyword>
<dbReference type="PANTHER" id="PTHR37305">
    <property type="entry name" value="INTEGRAL MEMBRANE PROTEIN-RELATED"/>
    <property type="match status" value="1"/>
</dbReference>
<feature type="transmembrane region" description="Helical" evidence="1">
    <location>
        <begin position="399"/>
        <end position="418"/>
    </location>
</feature>
<evidence type="ECO:0000313" key="2">
    <source>
        <dbReference type="EMBL" id="GFJ91432.1"/>
    </source>
</evidence>
<dbReference type="PANTHER" id="PTHR37305:SF1">
    <property type="entry name" value="MEMBRANE PROTEIN"/>
    <property type="match status" value="1"/>
</dbReference>
<name>A0A6V8L2B2_9ACTN</name>
<accession>A0A6V8L2B2</accession>